<feature type="domain" description="Peptidase M48" evidence="13">
    <location>
        <begin position="97"/>
        <end position="322"/>
    </location>
</feature>
<evidence type="ECO:0000256" key="6">
    <source>
        <dbReference type="ARBA" id="ARBA00022801"/>
    </source>
</evidence>
<dbReference type="GO" id="GO:0006508">
    <property type="term" value="P:proteolysis"/>
    <property type="evidence" value="ECO:0007669"/>
    <property type="project" value="UniProtKB-KW"/>
</dbReference>
<evidence type="ECO:0000259" key="13">
    <source>
        <dbReference type="Pfam" id="PF01435"/>
    </source>
</evidence>
<evidence type="ECO:0000256" key="12">
    <source>
        <dbReference type="SAM" id="Phobius"/>
    </source>
</evidence>
<evidence type="ECO:0000313" key="14">
    <source>
        <dbReference type="EMBL" id="GHC49940.1"/>
    </source>
</evidence>
<evidence type="ECO:0000256" key="3">
    <source>
        <dbReference type="ARBA" id="ARBA00022670"/>
    </source>
</evidence>
<feature type="compositionally biased region" description="Low complexity" evidence="11">
    <location>
        <begin position="349"/>
        <end position="363"/>
    </location>
</feature>
<evidence type="ECO:0000313" key="15">
    <source>
        <dbReference type="Proteomes" id="UP000644507"/>
    </source>
</evidence>
<evidence type="ECO:0000256" key="10">
    <source>
        <dbReference type="ARBA" id="ARBA00023136"/>
    </source>
</evidence>
<name>A0A918TIM5_9BACT</name>
<proteinExistence type="predicted"/>
<dbReference type="EMBL" id="BMXI01000005">
    <property type="protein sequence ID" value="GHC49940.1"/>
    <property type="molecule type" value="Genomic_DNA"/>
</dbReference>
<dbReference type="InterPro" id="IPR050083">
    <property type="entry name" value="HtpX_protease"/>
</dbReference>
<feature type="transmembrane region" description="Helical" evidence="12">
    <location>
        <begin position="16"/>
        <end position="39"/>
    </location>
</feature>
<dbReference type="Proteomes" id="UP000644507">
    <property type="component" value="Unassembled WGS sequence"/>
</dbReference>
<accession>A0A918TIM5</accession>
<protein>
    <submittedName>
        <fullName evidence="14">Zn-dependent protease</fullName>
    </submittedName>
</protein>
<dbReference type="AlphaFoldDB" id="A0A918TIM5"/>
<evidence type="ECO:0000256" key="5">
    <source>
        <dbReference type="ARBA" id="ARBA00022723"/>
    </source>
</evidence>
<feature type="transmembrane region" description="Helical" evidence="12">
    <location>
        <begin position="218"/>
        <end position="244"/>
    </location>
</feature>
<evidence type="ECO:0000256" key="7">
    <source>
        <dbReference type="ARBA" id="ARBA00022833"/>
    </source>
</evidence>
<keyword evidence="7" id="KW-0862">Zinc</keyword>
<keyword evidence="9" id="KW-0482">Metalloprotease</keyword>
<dbReference type="PANTHER" id="PTHR43221">
    <property type="entry name" value="PROTEASE HTPX"/>
    <property type="match status" value="1"/>
</dbReference>
<comment type="cofactor">
    <cofactor evidence="1">
        <name>Zn(2+)</name>
        <dbReference type="ChEBI" id="CHEBI:29105"/>
    </cofactor>
</comment>
<keyword evidence="2" id="KW-1003">Cell membrane</keyword>
<dbReference type="RefSeq" id="WP_189569119.1">
    <property type="nucleotide sequence ID" value="NZ_BMXI01000005.1"/>
</dbReference>
<keyword evidence="6" id="KW-0378">Hydrolase</keyword>
<keyword evidence="15" id="KW-1185">Reference proteome</keyword>
<keyword evidence="5" id="KW-0479">Metal-binding</keyword>
<keyword evidence="10 12" id="KW-0472">Membrane</keyword>
<dbReference type="CDD" id="cd07340">
    <property type="entry name" value="M48B_Htpx_like"/>
    <property type="match status" value="1"/>
</dbReference>
<dbReference type="InterPro" id="IPR001915">
    <property type="entry name" value="Peptidase_M48"/>
</dbReference>
<feature type="region of interest" description="Disordered" evidence="11">
    <location>
        <begin position="339"/>
        <end position="370"/>
    </location>
</feature>
<comment type="caution">
    <text evidence="14">The sequence shown here is derived from an EMBL/GenBank/DDBJ whole genome shotgun (WGS) entry which is preliminary data.</text>
</comment>
<reference evidence="14" key="2">
    <citation type="submission" date="2020-09" db="EMBL/GenBank/DDBJ databases">
        <authorList>
            <person name="Sun Q."/>
            <person name="Kim S."/>
        </authorList>
    </citation>
    <scope>NUCLEOTIDE SEQUENCE</scope>
    <source>
        <strain evidence="14">KCTC 12988</strain>
    </source>
</reference>
<reference evidence="14" key="1">
    <citation type="journal article" date="2014" name="Int. J. Syst. Evol. Microbiol.">
        <title>Complete genome sequence of Corynebacterium casei LMG S-19264T (=DSM 44701T), isolated from a smear-ripened cheese.</title>
        <authorList>
            <consortium name="US DOE Joint Genome Institute (JGI-PGF)"/>
            <person name="Walter F."/>
            <person name="Albersmeier A."/>
            <person name="Kalinowski J."/>
            <person name="Ruckert C."/>
        </authorList>
    </citation>
    <scope>NUCLEOTIDE SEQUENCE</scope>
    <source>
        <strain evidence="14">KCTC 12988</strain>
    </source>
</reference>
<keyword evidence="8 12" id="KW-1133">Transmembrane helix</keyword>
<dbReference type="Gene3D" id="3.30.2010.10">
    <property type="entry name" value="Metalloproteases ('zincins'), catalytic domain"/>
    <property type="match status" value="1"/>
</dbReference>
<evidence type="ECO:0000256" key="2">
    <source>
        <dbReference type="ARBA" id="ARBA00022475"/>
    </source>
</evidence>
<dbReference type="Pfam" id="PF01435">
    <property type="entry name" value="Peptidase_M48"/>
    <property type="match status" value="1"/>
</dbReference>
<dbReference type="GO" id="GO:0004222">
    <property type="term" value="F:metalloendopeptidase activity"/>
    <property type="evidence" value="ECO:0007669"/>
    <property type="project" value="InterPro"/>
</dbReference>
<evidence type="ECO:0000256" key="9">
    <source>
        <dbReference type="ARBA" id="ARBA00023049"/>
    </source>
</evidence>
<sequence length="624" mass="67600">MDFFEAQDDARKKTGWLLWLFLLCVIGVVISVSLLSWGVGILLGGALPLELQILIGLGSGALIFVASGFKAMQLRGGGGVVARDLGGRLVDPSTTESQERKLLNVVEEMAIASGVPVPQVYVMDDQEGINAFAAGTEPGNAAIGVTRGCMMRLNRSELQGVIAHEFSHILNGDMKLNMRLIGWIFGLVVLSIMGRGLLESLRFVRVGGNNRDNNGGGAILLAILAVGVGLMIIGGIGVFFARFLQAAVSRQREFLADASAVQFTREPEGLAGALMKIGSEGSKIATAKASEASHCFFADGGMFAFGFATHPPLALRISRIQKDWDGKFADGEIPAIAEKSSRASAGTDSRVSGFSSGESGGLSNPARVSHERGRRIKEDLPIEWQSAVHHRDEAQSLIFGLLLAQDQHMRRGEVALLQRDAGEAAAELALRWQRELGESHSARKIALIDLAVPTLRNLSRIEYERFVGITRELISSDGRVDVFEFMLQRLIEHHLDGHFGRHGVRRIRYHHLKDLSSEAEVLLSAFAHLNPDPAASFAEGFERLEITSGSLLPPDKISLKEIGQALERLELASPLVKRDLLQACTRSVAADERLSSREAELLRAMADSIGCAIPPWVEELKMVG</sequence>
<organism evidence="14 15">
    <name type="scientific">Roseibacillus persicicus</name>
    <dbReference type="NCBI Taxonomy" id="454148"/>
    <lineage>
        <taxon>Bacteria</taxon>
        <taxon>Pseudomonadati</taxon>
        <taxon>Verrucomicrobiota</taxon>
        <taxon>Verrucomicrobiia</taxon>
        <taxon>Verrucomicrobiales</taxon>
        <taxon>Verrucomicrobiaceae</taxon>
        <taxon>Roseibacillus</taxon>
    </lineage>
</organism>
<evidence type="ECO:0000256" key="8">
    <source>
        <dbReference type="ARBA" id="ARBA00022989"/>
    </source>
</evidence>
<dbReference type="GO" id="GO:0046872">
    <property type="term" value="F:metal ion binding"/>
    <property type="evidence" value="ECO:0007669"/>
    <property type="project" value="UniProtKB-KW"/>
</dbReference>
<evidence type="ECO:0000256" key="11">
    <source>
        <dbReference type="SAM" id="MobiDB-lite"/>
    </source>
</evidence>
<keyword evidence="3 14" id="KW-0645">Protease</keyword>
<keyword evidence="4 12" id="KW-0812">Transmembrane</keyword>
<evidence type="ECO:0000256" key="4">
    <source>
        <dbReference type="ARBA" id="ARBA00022692"/>
    </source>
</evidence>
<dbReference type="PANTHER" id="PTHR43221:SF2">
    <property type="entry name" value="PROTEASE HTPX HOMOLOG"/>
    <property type="match status" value="1"/>
</dbReference>
<gene>
    <name evidence="14" type="ORF">GCM10007100_14910</name>
</gene>
<feature type="transmembrane region" description="Helical" evidence="12">
    <location>
        <begin position="180"/>
        <end position="198"/>
    </location>
</feature>
<feature type="transmembrane region" description="Helical" evidence="12">
    <location>
        <begin position="51"/>
        <end position="69"/>
    </location>
</feature>
<evidence type="ECO:0000256" key="1">
    <source>
        <dbReference type="ARBA" id="ARBA00001947"/>
    </source>
</evidence>